<feature type="compositionally biased region" description="Low complexity" evidence="1">
    <location>
        <begin position="14"/>
        <end position="24"/>
    </location>
</feature>
<dbReference type="GO" id="GO:0005634">
    <property type="term" value="C:nucleus"/>
    <property type="evidence" value="ECO:0007669"/>
    <property type="project" value="TreeGrafter"/>
</dbReference>
<dbReference type="Proteomes" id="UP000737018">
    <property type="component" value="Unassembled WGS sequence"/>
</dbReference>
<name>A0A8J4VXT7_9ROSI</name>
<protein>
    <submittedName>
        <fullName evidence="2">Uncharacterized protein</fullName>
    </submittedName>
</protein>
<sequence length="160" mass="17998">MGGKSLKAGSWRQTSSIHSTTSSSNKCGGLYQSLFDQESQNYVPPQQPYMQQYYAPAQDYGSQNYGVGAEDFDHRRRLDRRYSRIADNFNSLEQVTEALARAGLESSNLIVGIDFTIFALISQSGGQYHVLVIFADGQVQHCVLTSKRKDQAFERQFQLP</sequence>
<dbReference type="GO" id="GO:0004842">
    <property type="term" value="F:ubiquitin-protein transferase activity"/>
    <property type="evidence" value="ECO:0007669"/>
    <property type="project" value="TreeGrafter"/>
</dbReference>
<organism evidence="2 3">
    <name type="scientific">Castanea mollissima</name>
    <name type="common">Chinese chestnut</name>
    <dbReference type="NCBI Taxonomy" id="60419"/>
    <lineage>
        <taxon>Eukaryota</taxon>
        <taxon>Viridiplantae</taxon>
        <taxon>Streptophyta</taxon>
        <taxon>Embryophyta</taxon>
        <taxon>Tracheophyta</taxon>
        <taxon>Spermatophyta</taxon>
        <taxon>Magnoliopsida</taxon>
        <taxon>eudicotyledons</taxon>
        <taxon>Gunneridae</taxon>
        <taxon>Pentapetalae</taxon>
        <taxon>rosids</taxon>
        <taxon>fabids</taxon>
        <taxon>Fagales</taxon>
        <taxon>Fagaceae</taxon>
        <taxon>Castanea</taxon>
    </lineage>
</organism>
<evidence type="ECO:0000313" key="2">
    <source>
        <dbReference type="EMBL" id="KAF3974607.1"/>
    </source>
</evidence>
<dbReference type="PANTHER" id="PTHR45751">
    <property type="entry name" value="COPINE FAMILY PROTEIN 1"/>
    <property type="match status" value="1"/>
</dbReference>
<feature type="region of interest" description="Disordered" evidence="1">
    <location>
        <begin position="1"/>
        <end position="25"/>
    </location>
</feature>
<accession>A0A8J4VXT7</accession>
<dbReference type="OrthoDB" id="5855668at2759"/>
<gene>
    <name evidence="2" type="ORF">CMV_002075</name>
</gene>
<comment type="caution">
    <text evidence="2">The sequence shown here is derived from an EMBL/GenBank/DDBJ whole genome shotgun (WGS) entry which is preliminary data.</text>
</comment>
<reference evidence="2" key="1">
    <citation type="submission" date="2020-03" db="EMBL/GenBank/DDBJ databases">
        <title>Castanea mollissima Vanexum genome sequencing.</title>
        <authorList>
            <person name="Staton M."/>
        </authorList>
    </citation>
    <scope>NUCLEOTIDE SEQUENCE</scope>
    <source>
        <tissue evidence="2">Leaf</tissue>
    </source>
</reference>
<evidence type="ECO:0000256" key="1">
    <source>
        <dbReference type="SAM" id="MobiDB-lite"/>
    </source>
</evidence>
<dbReference type="EMBL" id="JRKL02000143">
    <property type="protein sequence ID" value="KAF3974607.1"/>
    <property type="molecule type" value="Genomic_DNA"/>
</dbReference>
<keyword evidence="3" id="KW-1185">Reference proteome</keyword>
<dbReference type="AlphaFoldDB" id="A0A8J4VXT7"/>
<evidence type="ECO:0000313" key="3">
    <source>
        <dbReference type="Proteomes" id="UP000737018"/>
    </source>
</evidence>
<dbReference type="GO" id="GO:0016567">
    <property type="term" value="P:protein ubiquitination"/>
    <property type="evidence" value="ECO:0007669"/>
    <property type="project" value="TreeGrafter"/>
</dbReference>
<proteinExistence type="predicted"/>
<dbReference type="InterPro" id="IPR052079">
    <property type="entry name" value="E3_ligase/Copine_domain"/>
</dbReference>
<dbReference type="PANTHER" id="PTHR45751:SF29">
    <property type="entry name" value="E3 UBIQUITIN-PROTEIN LIGASE RGLG2"/>
    <property type="match status" value="1"/>
</dbReference>